<evidence type="ECO:0000256" key="2">
    <source>
        <dbReference type="ARBA" id="ARBA00022723"/>
    </source>
</evidence>
<evidence type="ECO:0000256" key="3">
    <source>
        <dbReference type="ARBA" id="ARBA00022833"/>
    </source>
</evidence>
<comment type="cofactor">
    <cofactor evidence="1">
        <name>Zn(2+)</name>
        <dbReference type="ChEBI" id="CHEBI:29105"/>
    </cofactor>
</comment>
<gene>
    <name evidence="5" type="ORF">S03H2_50073</name>
</gene>
<dbReference type="GO" id="GO:0019323">
    <property type="term" value="P:pentose catabolic process"/>
    <property type="evidence" value="ECO:0007669"/>
    <property type="project" value="TreeGrafter"/>
</dbReference>
<dbReference type="GO" id="GO:0016832">
    <property type="term" value="F:aldehyde-lyase activity"/>
    <property type="evidence" value="ECO:0007669"/>
    <property type="project" value="TreeGrafter"/>
</dbReference>
<protein>
    <recommendedName>
        <fullName evidence="4">Class II aldolase/adducin N-terminal domain-containing protein</fullName>
    </recommendedName>
</protein>
<dbReference type="EMBL" id="BARU01031680">
    <property type="protein sequence ID" value="GAH62892.1"/>
    <property type="molecule type" value="Genomic_DNA"/>
</dbReference>
<evidence type="ECO:0000259" key="4">
    <source>
        <dbReference type="SMART" id="SM01007"/>
    </source>
</evidence>
<dbReference type="GO" id="GO:0005829">
    <property type="term" value="C:cytosol"/>
    <property type="evidence" value="ECO:0007669"/>
    <property type="project" value="TreeGrafter"/>
</dbReference>
<proteinExistence type="predicted"/>
<feature type="non-terminal residue" evidence="5">
    <location>
        <position position="1"/>
    </location>
</feature>
<dbReference type="InterPro" id="IPR036409">
    <property type="entry name" value="Aldolase_II/adducin_N_sf"/>
</dbReference>
<dbReference type="GO" id="GO:0046872">
    <property type="term" value="F:metal ion binding"/>
    <property type="evidence" value="ECO:0007669"/>
    <property type="project" value="UniProtKB-KW"/>
</dbReference>
<evidence type="ECO:0000256" key="1">
    <source>
        <dbReference type="ARBA" id="ARBA00001947"/>
    </source>
</evidence>
<reference evidence="5" key="1">
    <citation type="journal article" date="2014" name="Front. Microbiol.">
        <title>High frequency of phylogenetically diverse reductive dehalogenase-homologous genes in deep subseafloor sedimentary metagenomes.</title>
        <authorList>
            <person name="Kawai M."/>
            <person name="Futagami T."/>
            <person name="Toyoda A."/>
            <person name="Takaki Y."/>
            <person name="Nishi S."/>
            <person name="Hori S."/>
            <person name="Arai W."/>
            <person name="Tsubouchi T."/>
            <person name="Morono Y."/>
            <person name="Uchiyama I."/>
            <person name="Ito T."/>
            <person name="Fujiyama A."/>
            <person name="Inagaki F."/>
            <person name="Takami H."/>
        </authorList>
    </citation>
    <scope>NUCLEOTIDE SEQUENCE</scope>
    <source>
        <strain evidence="5">Expedition CK06-06</strain>
    </source>
</reference>
<organism evidence="5">
    <name type="scientific">marine sediment metagenome</name>
    <dbReference type="NCBI Taxonomy" id="412755"/>
    <lineage>
        <taxon>unclassified sequences</taxon>
        <taxon>metagenomes</taxon>
        <taxon>ecological metagenomes</taxon>
    </lineage>
</organism>
<dbReference type="InterPro" id="IPR001303">
    <property type="entry name" value="Aldolase_II/adducin_N"/>
</dbReference>
<name>X1H0E5_9ZZZZ</name>
<sequence length="177" mass="19104">LETGERTEGDLAPSTDAPSHLVLYRAWPEIGGVVHTHSPCASAWAQGCKELPCFGTTHADHFYGPVPVTEPLTDDEIASGYEVATGESIVRVFKNADAPVDPLAVPAVLCANHGPFTWGATPAKAVYHAAVLEECAKMAMWTLALRPETPPLRKALLDKHYLRKHGEDAYYGQGKSK</sequence>
<comment type="caution">
    <text evidence="5">The sequence shown here is derived from an EMBL/GenBank/DDBJ whole genome shotgun (WGS) entry which is preliminary data.</text>
</comment>
<evidence type="ECO:0000313" key="5">
    <source>
        <dbReference type="EMBL" id="GAH62892.1"/>
    </source>
</evidence>
<dbReference type="PANTHER" id="PTHR22789:SF8">
    <property type="entry name" value="L-RIBULOSE-5-PHOSPHATE 4-EPIMERASE SGBE"/>
    <property type="match status" value="1"/>
</dbReference>
<dbReference type="AlphaFoldDB" id="X1H0E5"/>
<accession>X1H0E5</accession>
<dbReference type="Pfam" id="PF00596">
    <property type="entry name" value="Aldolase_II"/>
    <property type="match status" value="1"/>
</dbReference>
<dbReference type="InterPro" id="IPR050197">
    <property type="entry name" value="Aldolase_class_II_sugar_metab"/>
</dbReference>
<keyword evidence="3" id="KW-0862">Zinc</keyword>
<feature type="domain" description="Class II aldolase/adducin N-terminal" evidence="4">
    <location>
        <begin position="1"/>
        <end position="140"/>
    </location>
</feature>
<dbReference type="Gene3D" id="3.40.225.10">
    <property type="entry name" value="Class II aldolase/adducin N-terminal domain"/>
    <property type="match status" value="1"/>
</dbReference>
<dbReference type="SUPFAM" id="SSF53639">
    <property type="entry name" value="AraD/HMP-PK domain-like"/>
    <property type="match status" value="1"/>
</dbReference>
<dbReference type="PANTHER" id="PTHR22789">
    <property type="entry name" value="FUCULOSE PHOSPHATE ALDOLASE"/>
    <property type="match status" value="1"/>
</dbReference>
<keyword evidence="2" id="KW-0479">Metal-binding</keyword>
<dbReference type="SMART" id="SM01007">
    <property type="entry name" value="Aldolase_II"/>
    <property type="match status" value="1"/>
</dbReference>